<dbReference type="EMBL" id="LAXD01000001">
    <property type="protein sequence ID" value="KWX01370.1"/>
    <property type="molecule type" value="Genomic_DNA"/>
</dbReference>
<dbReference type="Gene3D" id="3.40.190.10">
    <property type="entry name" value="Periplasmic binding protein-like II"/>
    <property type="match status" value="2"/>
</dbReference>
<proteinExistence type="inferred from homology"/>
<dbReference type="InterPro" id="IPR015168">
    <property type="entry name" value="SsuA/THI5"/>
</dbReference>
<comment type="similarity">
    <text evidence="2">Belongs to the bacterial solute-binding protein SsuA/TauA family.</text>
</comment>
<feature type="domain" description="Solute-binding protein family 3/N-terminal" evidence="5">
    <location>
        <begin position="39"/>
        <end position="265"/>
    </location>
</feature>
<reference evidence="7" key="1">
    <citation type="submission" date="2015-04" db="EMBL/GenBank/DDBJ databases">
        <title>Physiological reanalysis, assessment of diazotrophy, and genome sequences of multiple isolates of Streptomyces thermoautotrophicus.</title>
        <authorList>
            <person name="MacKellar D.C."/>
            <person name="Lieber L."/>
            <person name="Norman J."/>
            <person name="Bolger A."/>
            <person name="Tobin C."/>
            <person name="Murray J.W."/>
            <person name="Chang R."/>
            <person name="Ford T."/>
            <person name="Nguyen P.Q."/>
            <person name="Woodward J."/>
            <person name="Permingeat H."/>
            <person name="Joshi N.S."/>
            <person name="Silver P.A."/>
            <person name="Usadel B."/>
            <person name="Rutherford A.W."/>
            <person name="Friesen M."/>
            <person name="Prell J."/>
        </authorList>
    </citation>
    <scope>NUCLEOTIDE SEQUENCE [LARGE SCALE GENOMIC DNA]</scope>
    <source>
        <strain evidence="7">H1</strain>
    </source>
</reference>
<dbReference type="RefSeq" id="WP_096059044.1">
    <property type="nucleotide sequence ID" value="NZ_LAXD01000001.1"/>
</dbReference>
<evidence type="ECO:0000256" key="3">
    <source>
        <dbReference type="ARBA" id="ARBA00022729"/>
    </source>
</evidence>
<evidence type="ECO:0000313" key="6">
    <source>
        <dbReference type="EMBL" id="KWX01370.1"/>
    </source>
</evidence>
<name>A0A132MUI2_9ACTN</name>
<dbReference type="PROSITE" id="PS51257">
    <property type="entry name" value="PROKAR_LIPOPROTEIN"/>
    <property type="match status" value="1"/>
</dbReference>
<protein>
    <submittedName>
        <fullName evidence="6">NMT1/THI5 like domain protein</fullName>
    </submittedName>
</protein>
<sequence length="322" mass="34591">MRLRQVSRVAAVGTLLAALLTACSGGSLDAARGGLEKSRIKVGMLPVTDSAPYRIAIEKDLFKEQGLTVETLLVTGGAQATEGLVAGDYDVAFSDYGSFFTAIEKGSPLRILADGYEGRTGTMQILVKGDSPIKRPSDLAGKKIALNGTRNILQLLTEQALVNHGVRAGNAKYVEIPFPDMIAALEQGRVDAIFAVEPFVSQAKKQVGARPVLEPLSGPTASFPIAGYITTTDFVKKYPKTAAAFQRAMREAQEMAEDRKTVEEVLPAHAKIPPETAALVTLGTYPTTLNPDRLQRVPNLMQQFGYLKKHIDVPTLIQAPSN</sequence>
<dbReference type="OrthoDB" id="8877897at2"/>
<gene>
    <name evidence="6" type="ORF">LI90_2398</name>
</gene>
<comment type="subcellular location">
    <subcellularLocation>
        <location evidence="1">Periplasm</location>
    </subcellularLocation>
</comment>
<evidence type="ECO:0000259" key="5">
    <source>
        <dbReference type="SMART" id="SM00062"/>
    </source>
</evidence>
<dbReference type="SMART" id="SM00062">
    <property type="entry name" value="PBPb"/>
    <property type="match status" value="1"/>
</dbReference>
<dbReference type="InterPro" id="IPR001638">
    <property type="entry name" value="Solute-binding_3/MltF_N"/>
</dbReference>
<dbReference type="Pfam" id="PF09084">
    <property type="entry name" value="NMT1"/>
    <property type="match status" value="1"/>
</dbReference>
<dbReference type="PATRIC" id="fig|1469144.10.peg.2600"/>
<evidence type="ECO:0000256" key="4">
    <source>
        <dbReference type="SAM" id="SignalP"/>
    </source>
</evidence>
<dbReference type="Proteomes" id="UP000070188">
    <property type="component" value="Unassembled WGS sequence"/>
</dbReference>
<evidence type="ECO:0000256" key="1">
    <source>
        <dbReference type="ARBA" id="ARBA00004418"/>
    </source>
</evidence>
<accession>A0A132MUI2</accession>
<keyword evidence="3 4" id="KW-0732">Signal</keyword>
<organism evidence="6 7">
    <name type="scientific">Carbonactinospora thermoautotrophica</name>
    <dbReference type="NCBI Taxonomy" id="1469144"/>
    <lineage>
        <taxon>Bacteria</taxon>
        <taxon>Bacillati</taxon>
        <taxon>Actinomycetota</taxon>
        <taxon>Actinomycetes</taxon>
        <taxon>Kitasatosporales</taxon>
        <taxon>Carbonactinosporaceae</taxon>
        <taxon>Carbonactinospora</taxon>
    </lineage>
</organism>
<dbReference type="PANTHER" id="PTHR30024:SF47">
    <property type="entry name" value="TAURINE-BINDING PERIPLASMIC PROTEIN"/>
    <property type="match status" value="1"/>
</dbReference>
<feature type="chain" id="PRO_5039034526" evidence="4">
    <location>
        <begin position="25"/>
        <end position="322"/>
    </location>
</feature>
<evidence type="ECO:0000313" key="7">
    <source>
        <dbReference type="Proteomes" id="UP000070188"/>
    </source>
</evidence>
<keyword evidence="7" id="KW-1185">Reference proteome</keyword>
<comment type="caution">
    <text evidence="6">The sequence shown here is derived from an EMBL/GenBank/DDBJ whole genome shotgun (WGS) entry which is preliminary data.</text>
</comment>
<dbReference type="AlphaFoldDB" id="A0A132MUI2"/>
<dbReference type="STRING" id="1469144.LI90_2398"/>
<feature type="signal peptide" evidence="4">
    <location>
        <begin position="1"/>
        <end position="24"/>
    </location>
</feature>
<evidence type="ECO:0000256" key="2">
    <source>
        <dbReference type="ARBA" id="ARBA00010742"/>
    </source>
</evidence>
<dbReference type="GO" id="GO:0042597">
    <property type="term" value="C:periplasmic space"/>
    <property type="evidence" value="ECO:0007669"/>
    <property type="project" value="UniProtKB-SubCell"/>
</dbReference>
<dbReference type="PANTHER" id="PTHR30024">
    <property type="entry name" value="ALIPHATIC SULFONATES-BINDING PROTEIN-RELATED"/>
    <property type="match status" value="1"/>
</dbReference>
<dbReference type="SUPFAM" id="SSF53850">
    <property type="entry name" value="Periplasmic binding protein-like II"/>
    <property type="match status" value="1"/>
</dbReference>